<dbReference type="KEGG" id="ddl:Desdi_1763"/>
<accession>L0F8G1</accession>
<dbReference type="eggNOG" id="ENOG5033MQY">
    <property type="taxonomic scope" value="Bacteria"/>
</dbReference>
<gene>
    <name evidence="1" type="ordered locus">Desdi_1763</name>
</gene>
<evidence type="ECO:0000313" key="1">
    <source>
        <dbReference type="EMBL" id="AGA69238.1"/>
    </source>
</evidence>
<organism evidence="1 2">
    <name type="scientific">Desulfitobacterium dichloroeliminans (strain LMG P-21439 / DCA1)</name>
    <dbReference type="NCBI Taxonomy" id="871963"/>
    <lineage>
        <taxon>Bacteria</taxon>
        <taxon>Bacillati</taxon>
        <taxon>Bacillota</taxon>
        <taxon>Clostridia</taxon>
        <taxon>Eubacteriales</taxon>
        <taxon>Desulfitobacteriaceae</taxon>
        <taxon>Desulfitobacterium</taxon>
    </lineage>
</organism>
<evidence type="ECO:0000313" key="2">
    <source>
        <dbReference type="Proteomes" id="UP000010797"/>
    </source>
</evidence>
<dbReference type="AlphaFoldDB" id="L0F8G1"/>
<dbReference type="EMBL" id="CP003344">
    <property type="protein sequence ID" value="AGA69238.1"/>
    <property type="molecule type" value="Genomic_DNA"/>
</dbReference>
<dbReference type="Proteomes" id="UP000010797">
    <property type="component" value="Chromosome"/>
</dbReference>
<dbReference type="OrthoDB" id="8357868at2"/>
<evidence type="ECO:0008006" key="3">
    <source>
        <dbReference type="Google" id="ProtNLM"/>
    </source>
</evidence>
<dbReference type="STRING" id="871963.Desdi_1763"/>
<dbReference type="RefSeq" id="WP_015262228.1">
    <property type="nucleotide sequence ID" value="NC_019903.1"/>
</dbReference>
<dbReference type="HOGENOM" id="CLU_902319_0_0_9"/>
<name>L0F8G1_DESDL</name>
<reference evidence="2" key="1">
    <citation type="submission" date="2012-02" db="EMBL/GenBank/DDBJ databases">
        <title>Complete sequence of Desulfitobacterium dichloroeliminans LMG P-21439.</title>
        <authorList>
            <person name="Lucas S."/>
            <person name="Han J."/>
            <person name="Lapidus A."/>
            <person name="Cheng J.-F."/>
            <person name="Goodwin L."/>
            <person name="Pitluck S."/>
            <person name="Peters L."/>
            <person name="Ovchinnikova G."/>
            <person name="Teshima H."/>
            <person name="Detter J.C."/>
            <person name="Han C."/>
            <person name="Tapia R."/>
            <person name="Land M."/>
            <person name="Hauser L."/>
            <person name="Kyrpides N."/>
            <person name="Ivanova N."/>
            <person name="Pagani I."/>
            <person name="Kruse T."/>
            <person name="de Vos W.M."/>
            <person name="Boon N."/>
            <person name="Smidt H."/>
            <person name="Woyke T."/>
        </authorList>
    </citation>
    <scope>NUCLEOTIDE SEQUENCE [LARGE SCALE GENOMIC DNA]</scope>
    <source>
        <strain evidence="2">LMG P-21439 / DCA1</strain>
    </source>
</reference>
<protein>
    <recommendedName>
        <fullName evidence="3">HNH endonuclease</fullName>
    </recommendedName>
</protein>
<sequence>MRCAYCGRESKATREHIISSGILDLFPECFLTFDGNHKVIHQADPMVKDVCAACNNDRISYIDSYAKQIVQQYFLRKYEADSVVEIEYNYTLLQKMLLKYAFNDLRARQDDISFFNKDVLGFLLNEDIAKPMDNVTVLAGLAVNTSPAPDFMFGNLKLQWCKSPVFMANSMVENIDYTTGQIRIREPFEVETFEGLLLSYIFRFNSGQFILLCWDKDSPKLEQNLTVIKLQYPYTMLHLNEKTSTLERCTNEATYHRFQLVDVNWGNGIMDEISTMRRLASGSDNETMEKLNDSWQKEEARLAEEHCR</sequence>
<keyword evidence="2" id="KW-1185">Reference proteome</keyword>
<proteinExistence type="predicted"/>